<dbReference type="GO" id="GO:0004557">
    <property type="term" value="F:alpha-galactosidase activity"/>
    <property type="evidence" value="ECO:0007669"/>
    <property type="project" value="UniProtKB-EC"/>
</dbReference>
<sequence>RPGAGGAGGADGRARARLSRDHARPADERRADAGRDPGDDRRAVRRPRGAPRASIRCGHGGHRL</sequence>
<dbReference type="AlphaFoldDB" id="A0A6J4VIW2"/>
<feature type="compositionally biased region" description="Gly residues" evidence="1">
    <location>
        <begin position="1"/>
        <end position="11"/>
    </location>
</feature>
<feature type="non-terminal residue" evidence="2">
    <location>
        <position position="1"/>
    </location>
</feature>
<keyword evidence="2" id="KW-0326">Glycosidase</keyword>
<dbReference type="EMBL" id="CADCWJ010000713">
    <property type="protein sequence ID" value="CAA9579995.1"/>
    <property type="molecule type" value="Genomic_DNA"/>
</dbReference>
<name>A0A6J4VIW2_9BACT</name>
<feature type="region of interest" description="Disordered" evidence="1">
    <location>
        <begin position="1"/>
        <end position="64"/>
    </location>
</feature>
<protein>
    <submittedName>
        <fullName evidence="2">Alpha-galactosidase</fullName>
        <ecNumber evidence="2">3.2.1.22</ecNumber>
    </submittedName>
</protein>
<gene>
    <name evidence="2" type="ORF">AVDCRST_MAG87-3235</name>
</gene>
<keyword evidence="2" id="KW-0378">Hydrolase</keyword>
<evidence type="ECO:0000256" key="1">
    <source>
        <dbReference type="SAM" id="MobiDB-lite"/>
    </source>
</evidence>
<accession>A0A6J4VIW2</accession>
<proteinExistence type="predicted"/>
<evidence type="ECO:0000313" key="2">
    <source>
        <dbReference type="EMBL" id="CAA9579995.1"/>
    </source>
</evidence>
<feature type="compositionally biased region" description="Basic and acidic residues" evidence="1">
    <location>
        <begin position="12"/>
        <end position="42"/>
    </location>
</feature>
<dbReference type="EC" id="3.2.1.22" evidence="2"/>
<reference evidence="2" key="1">
    <citation type="submission" date="2020-02" db="EMBL/GenBank/DDBJ databases">
        <authorList>
            <person name="Meier V. D."/>
        </authorList>
    </citation>
    <scope>NUCLEOTIDE SEQUENCE</scope>
    <source>
        <strain evidence="2">AVDCRST_MAG87</strain>
    </source>
</reference>
<feature type="non-terminal residue" evidence="2">
    <location>
        <position position="64"/>
    </location>
</feature>
<organism evidence="2">
    <name type="scientific">uncultured Thermomicrobiales bacterium</name>
    <dbReference type="NCBI Taxonomy" id="1645740"/>
    <lineage>
        <taxon>Bacteria</taxon>
        <taxon>Pseudomonadati</taxon>
        <taxon>Thermomicrobiota</taxon>
        <taxon>Thermomicrobia</taxon>
        <taxon>Thermomicrobiales</taxon>
        <taxon>environmental samples</taxon>
    </lineage>
</organism>